<dbReference type="Pfam" id="PF25087">
    <property type="entry name" value="GMPPB_C"/>
    <property type="match status" value="1"/>
</dbReference>
<dbReference type="Gene3D" id="1.20.5.170">
    <property type="match status" value="1"/>
</dbReference>
<dbReference type="PANTHER" id="PTHR43378">
    <property type="entry name" value="UDP-3-O-ACYLGLUCOSAMINE N-ACYLTRANSFERASE"/>
    <property type="match status" value="1"/>
</dbReference>
<evidence type="ECO:0000256" key="5">
    <source>
        <dbReference type="ARBA" id="ARBA00023098"/>
    </source>
</evidence>
<feature type="active site" description="Proton acceptor" evidence="7">
    <location>
        <position position="241"/>
    </location>
</feature>
<keyword evidence="11" id="KW-1185">Reference proteome</keyword>
<dbReference type="Gene3D" id="2.160.10.10">
    <property type="entry name" value="Hexapeptide repeat proteins"/>
    <property type="match status" value="1"/>
</dbReference>
<comment type="pathway">
    <text evidence="7">Bacterial outer membrane biogenesis; LPS lipid A biosynthesis.</text>
</comment>
<keyword evidence="5 7" id="KW-0443">Lipid metabolism</keyword>
<feature type="domain" description="UDP-3-O-[3-hydroxymyristoyl] glucosamine N-acyltransferase non-repeat region" evidence="8">
    <location>
        <begin position="24"/>
        <end position="90"/>
    </location>
</feature>
<comment type="similarity">
    <text evidence="7">Belongs to the transferase hexapeptide repeat family. LpxD subfamily.</text>
</comment>
<reference evidence="10 11" key="1">
    <citation type="submission" date="2019-03" db="EMBL/GenBank/DDBJ databases">
        <title>Alkanindiges illinoisensis: a potential pathogenic isolated from ascites of a gastric cancer patient with abdominal metastasis.</title>
        <authorList>
            <person name="Hu X."/>
            <person name="Yang B."/>
            <person name="Yan X."/>
            <person name="Lin L."/>
            <person name="Zhao H."/>
            <person name="Zhou F."/>
            <person name="Su B."/>
            <person name="Chen J."/>
            <person name="Rui Y."/>
            <person name="Wang Q."/>
            <person name="Zheng L."/>
        </authorList>
    </citation>
    <scope>NUCLEOTIDE SEQUENCE [LARGE SCALE GENOMIC DNA]</scope>
    <source>
        <strain evidence="10 11">NFYY 23406</strain>
    </source>
</reference>
<evidence type="ECO:0000256" key="7">
    <source>
        <dbReference type="HAMAP-Rule" id="MF_00523"/>
    </source>
</evidence>
<dbReference type="InterPro" id="IPR001451">
    <property type="entry name" value="Hexapep"/>
</dbReference>
<sequence length="363" mass="38472">MVTSALTLGQLAARLNAELIGNPDIAIQGLASLQHAKPWHLAFLSNSRYKSQLADTQAGAVLIRKEDMGEYKGNALIVPNPYAAFAGLSHLFDQTPKPAAFIHPTAVIAPSAIIDATASIGPYVVIEDEVNIAANVILESHVCIAKGSAIGKGSWLDKHVTVQHHCQLGERVRVHAGTVIGADGFGFAPHEGQWYRIAQLGRVIIGDDVRIGANCTIDRGALDDTTIGNGVIIDNLVQIAHNVQIGDYTAIAANVGIAGSASIGKHCIIGGASGIAGHLSICDHVNLTGMAMITKSINQPGTYSSGTSFAENSQWKKMVVRLRQLADVPLTQLIKQIEHLQARVEQVESRATSYPPSSLPQDD</sequence>
<dbReference type="InterPro" id="IPR011004">
    <property type="entry name" value="Trimer_LpxA-like_sf"/>
</dbReference>
<keyword evidence="4 7" id="KW-0677">Repeat</keyword>
<dbReference type="PANTHER" id="PTHR43378:SF2">
    <property type="entry name" value="UDP-3-O-ACYLGLUCOSAMINE N-ACYLTRANSFERASE 1, MITOCHONDRIAL-RELATED"/>
    <property type="match status" value="1"/>
</dbReference>
<dbReference type="PROSITE" id="PS00101">
    <property type="entry name" value="HEXAPEP_TRANSFERASES"/>
    <property type="match status" value="3"/>
</dbReference>
<accession>A0A4Y7XF83</accession>
<dbReference type="NCBIfam" id="NF002060">
    <property type="entry name" value="PRK00892.1"/>
    <property type="match status" value="1"/>
</dbReference>
<gene>
    <name evidence="7 10" type="primary">lpxD</name>
    <name evidence="10" type="ORF">E2B99_02375</name>
</gene>
<organism evidence="10 11">
    <name type="scientific">Alkanindiges illinoisensis</name>
    <dbReference type="NCBI Taxonomy" id="197183"/>
    <lineage>
        <taxon>Bacteria</taxon>
        <taxon>Pseudomonadati</taxon>
        <taxon>Pseudomonadota</taxon>
        <taxon>Gammaproteobacteria</taxon>
        <taxon>Moraxellales</taxon>
        <taxon>Moraxellaceae</taxon>
        <taxon>Alkanindiges</taxon>
    </lineage>
</organism>
<dbReference type="InterPro" id="IPR018357">
    <property type="entry name" value="Hexapep_transf_CS"/>
</dbReference>
<dbReference type="Pfam" id="PF00132">
    <property type="entry name" value="Hexapep"/>
    <property type="match status" value="1"/>
</dbReference>
<dbReference type="EMBL" id="SNTY01000009">
    <property type="protein sequence ID" value="TEU30364.1"/>
    <property type="molecule type" value="Genomic_DNA"/>
</dbReference>
<dbReference type="EC" id="2.3.1.191" evidence="7"/>
<dbReference type="UniPathway" id="UPA00973"/>
<dbReference type="CDD" id="cd03352">
    <property type="entry name" value="LbH_LpxD"/>
    <property type="match status" value="1"/>
</dbReference>
<keyword evidence="3 7" id="KW-0808">Transferase</keyword>
<dbReference type="InterPro" id="IPR020573">
    <property type="entry name" value="UDP_GlcNAc_AcTrfase_non-rep"/>
</dbReference>
<evidence type="ECO:0000256" key="3">
    <source>
        <dbReference type="ARBA" id="ARBA00022679"/>
    </source>
</evidence>
<dbReference type="Proteomes" id="UP000297834">
    <property type="component" value="Unassembled WGS sequence"/>
</dbReference>
<evidence type="ECO:0000256" key="2">
    <source>
        <dbReference type="ARBA" id="ARBA00022556"/>
    </source>
</evidence>
<comment type="catalytic activity">
    <reaction evidence="7">
        <text>a UDP-3-O-[(3R)-3-hydroxyacyl]-alpha-D-glucosamine + a (3R)-hydroxyacyl-[ACP] = a UDP-2-N,3-O-bis[(3R)-3-hydroxyacyl]-alpha-D-glucosamine + holo-[ACP] + H(+)</text>
        <dbReference type="Rhea" id="RHEA:53836"/>
        <dbReference type="Rhea" id="RHEA-COMP:9685"/>
        <dbReference type="Rhea" id="RHEA-COMP:9945"/>
        <dbReference type="ChEBI" id="CHEBI:15378"/>
        <dbReference type="ChEBI" id="CHEBI:64479"/>
        <dbReference type="ChEBI" id="CHEBI:78827"/>
        <dbReference type="ChEBI" id="CHEBI:137740"/>
        <dbReference type="ChEBI" id="CHEBI:137748"/>
        <dbReference type="EC" id="2.3.1.191"/>
    </reaction>
</comment>
<keyword evidence="1 7" id="KW-0444">Lipid biosynthesis</keyword>
<dbReference type="RefSeq" id="WP_134243392.1">
    <property type="nucleotide sequence ID" value="NZ_SNTY01000009.1"/>
</dbReference>
<evidence type="ECO:0000259" key="9">
    <source>
        <dbReference type="Pfam" id="PF25087"/>
    </source>
</evidence>
<evidence type="ECO:0000256" key="4">
    <source>
        <dbReference type="ARBA" id="ARBA00022737"/>
    </source>
</evidence>
<dbReference type="Gene3D" id="3.40.1390.10">
    <property type="entry name" value="MurE/MurF, N-terminal domain"/>
    <property type="match status" value="1"/>
</dbReference>
<protein>
    <recommendedName>
        <fullName evidence="7">UDP-3-O-acylglucosamine N-acyltransferase</fullName>
        <ecNumber evidence="7">2.3.1.191</ecNumber>
    </recommendedName>
</protein>
<dbReference type="Pfam" id="PF04613">
    <property type="entry name" value="LpxD"/>
    <property type="match status" value="1"/>
</dbReference>
<dbReference type="STRING" id="1120977.GCA_000619845_00499"/>
<dbReference type="GO" id="GO:0009245">
    <property type="term" value="P:lipid A biosynthetic process"/>
    <property type="evidence" value="ECO:0007669"/>
    <property type="project" value="UniProtKB-UniRule"/>
</dbReference>
<keyword evidence="2 7" id="KW-0441">Lipid A biosynthesis</keyword>
<dbReference type="NCBIfam" id="TIGR01853">
    <property type="entry name" value="lipid_A_lpxD"/>
    <property type="match status" value="1"/>
</dbReference>
<proteinExistence type="inferred from homology"/>
<name>A0A4Y7XF83_9GAMM</name>
<keyword evidence="6 7" id="KW-0012">Acyltransferase</keyword>
<dbReference type="GO" id="GO:0103118">
    <property type="term" value="F:UDP-3-O-[(3R)-3-hydroxyacyl]-glucosamine N-acyltransferase activity"/>
    <property type="evidence" value="ECO:0007669"/>
    <property type="project" value="UniProtKB-EC"/>
</dbReference>
<dbReference type="GO" id="GO:0016020">
    <property type="term" value="C:membrane"/>
    <property type="evidence" value="ECO:0007669"/>
    <property type="project" value="GOC"/>
</dbReference>
<evidence type="ECO:0000313" key="10">
    <source>
        <dbReference type="EMBL" id="TEU30364.1"/>
    </source>
</evidence>
<feature type="domain" description="Mannose-1-phosphate guanyltransferase C-terminal" evidence="9">
    <location>
        <begin position="100"/>
        <end position="180"/>
    </location>
</feature>
<dbReference type="InterPro" id="IPR007691">
    <property type="entry name" value="LpxD"/>
</dbReference>
<comment type="caution">
    <text evidence="10">The sequence shown here is derived from an EMBL/GenBank/DDBJ whole genome shotgun (WGS) entry which is preliminary data.</text>
</comment>
<dbReference type="OrthoDB" id="9784739at2"/>
<evidence type="ECO:0000259" key="8">
    <source>
        <dbReference type="Pfam" id="PF04613"/>
    </source>
</evidence>
<comment type="function">
    <text evidence="7">Catalyzes the N-acylation of UDP-3-O-acylglucosamine using 3-hydroxyacyl-ACP as the acyl donor. Is involved in the biosynthesis of lipid A, a phosphorylated glycolipid that anchors the lipopolysaccharide to the outer membrane of the cell.</text>
</comment>
<evidence type="ECO:0000256" key="1">
    <source>
        <dbReference type="ARBA" id="ARBA00022516"/>
    </source>
</evidence>
<comment type="subunit">
    <text evidence="7">Homotrimer.</text>
</comment>
<dbReference type="GO" id="GO:0016410">
    <property type="term" value="F:N-acyltransferase activity"/>
    <property type="evidence" value="ECO:0007669"/>
    <property type="project" value="InterPro"/>
</dbReference>
<evidence type="ECO:0000313" key="11">
    <source>
        <dbReference type="Proteomes" id="UP000297834"/>
    </source>
</evidence>
<dbReference type="InterPro" id="IPR056729">
    <property type="entry name" value="GMPPB_C"/>
</dbReference>
<dbReference type="HAMAP" id="MF_00523">
    <property type="entry name" value="LpxD"/>
    <property type="match status" value="1"/>
</dbReference>
<dbReference type="SUPFAM" id="SSF51161">
    <property type="entry name" value="Trimeric LpxA-like enzymes"/>
    <property type="match status" value="1"/>
</dbReference>
<evidence type="ECO:0000256" key="6">
    <source>
        <dbReference type="ARBA" id="ARBA00023315"/>
    </source>
</evidence>
<dbReference type="AlphaFoldDB" id="A0A4Y7XF83"/>